<dbReference type="Proteomes" id="UP001302321">
    <property type="component" value="Unassembled WGS sequence"/>
</dbReference>
<reference evidence="1" key="1">
    <citation type="journal article" date="2023" name="Mol. Phylogenet. Evol.">
        <title>Genome-scale phylogeny and comparative genomics of the fungal order Sordariales.</title>
        <authorList>
            <person name="Hensen N."/>
            <person name="Bonometti L."/>
            <person name="Westerberg I."/>
            <person name="Brannstrom I.O."/>
            <person name="Guillou S."/>
            <person name="Cros-Aarteil S."/>
            <person name="Calhoun S."/>
            <person name="Haridas S."/>
            <person name="Kuo A."/>
            <person name="Mondo S."/>
            <person name="Pangilinan J."/>
            <person name="Riley R."/>
            <person name="LaButti K."/>
            <person name="Andreopoulos B."/>
            <person name="Lipzen A."/>
            <person name="Chen C."/>
            <person name="Yan M."/>
            <person name="Daum C."/>
            <person name="Ng V."/>
            <person name="Clum A."/>
            <person name="Steindorff A."/>
            <person name="Ohm R.A."/>
            <person name="Martin F."/>
            <person name="Silar P."/>
            <person name="Natvig D.O."/>
            <person name="Lalanne C."/>
            <person name="Gautier V."/>
            <person name="Ament-Velasquez S.L."/>
            <person name="Kruys A."/>
            <person name="Hutchinson M.I."/>
            <person name="Powell A.J."/>
            <person name="Barry K."/>
            <person name="Miller A.N."/>
            <person name="Grigoriev I.V."/>
            <person name="Debuchy R."/>
            <person name="Gladieux P."/>
            <person name="Hiltunen Thoren M."/>
            <person name="Johannesson H."/>
        </authorList>
    </citation>
    <scope>NUCLEOTIDE SEQUENCE</scope>
    <source>
        <strain evidence="1">CBS 892.96</strain>
    </source>
</reference>
<gene>
    <name evidence="1" type="ORF">QBC36DRAFT_349151</name>
</gene>
<organism evidence="1 2">
    <name type="scientific">Triangularia setosa</name>
    <dbReference type="NCBI Taxonomy" id="2587417"/>
    <lineage>
        <taxon>Eukaryota</taxon>
        <taxon>Fungi</taxon>
        <taxon>Dikarya</taxon>
        <taxon>Ascomycota</taxon>
        <taxon>Pezizomycotina</taxon>
        <taxon>Sordariomycetes</taxon>
        <taxon>Sordariomycetidae</taxon>
        <taxon>Sordariales</taxon>
        <taxon>Podosporaceae</taxon>
        <taxon>Triangularia</taxon>
    </lineage>
</organism>
<name>A0AAN6W055_9PEZI</name>
<evidence type="ECO:0000313" key="1">
    <source>
        <dbReference type="EMBL" id="KAK4172968.1"/>
    </source>
</evidence>
<keyword evidence="2" id="KW-1185">Reference proteome</keyword>
<reference evidence="1" key="2">
    <citation type="submission" date="2023-05" db="EMBL/GenBank/DDBJ databases">
        <authorList>
            <consortium name="Lawrence Berkeley National Laboratory"/>
            <person name="Steindorff A."/>
            <person name="Hensen N."/>
            <person name="Bonometti L."/>
            <person name="Westerberg I."/>
            <person name="Brannstrom I.O."/>
            <person name="Guillou S."/>
            <person name="Cros-Aarteil S."/>
            <person name="Calhoun S."/>
            <person name="Haridas S."/>
            <person name="Kuo A."/>
            <person name="Mondo S."/>
            <person name="Pangilinan J."/>
            <person name="Riley R."/>
            <person name="Labutti K."/>
            <person name="Andreopoulos B."/>
            <person name="Lipzen A."/>
            <person name="Chen C."/>
            <person name="Yanf M."/>
            <person name="Daum C."/>
            <person name="Ng V."/>
            <person name="Clum A."/>
            <person name="Ohm R."/>
            <person name="Martin F."/>
            <person name="Silar P."/>
            <person name="Natvig D."/>
            <person name="Lalanne C."/>
            <person name="Gautier V."/>
            <person name="Ament-Velasquez S.L."/>
            <person name="Kruys A."/>
            <person name="Hutchinson M.I."/>
            <person name="Powell A.J."/>
            <person name="Barry K."/>
            <person name="Miller A.N."/>
            <person name="Grigoriev I.V."/>
            <person name="Debuchy R."/>
            <person name="Gladieux P."/>
            <person name="Thoren M.H."/>
            <person name="Johannesson H."/>
        </authorList>
    </citation>
    <scope>NUCLEOTIDE SEQUENCE</scope>
    <source>
        <strain evidence="1">CBS 892.96</strain>
    </source>
</reference>
<protein>
    <submittedName>
        <fullName evidence="1">Uncharacterized protein</fullName>
    </submittedName>
</protein>
<accession>A0AAN6W055</accession>
<comment type="caution">
    <text evidence="1">The sequence shown here is derived from an EMBL/GenBank/DDBJ whole genome shotgun (WGS) entry which is preliminary data.</text>
</comment>
<sequence length="189" mass="21440">MRTMTSYQAGCRPFPPVMNLYGNFSRIVDALTTFKICVADRSDLLYIRHHAAAFGRRYEPRELLAEILYAGTNSSDHSVSFRFSVEVGIKMVQREEFEWRKPSKEVDTTNDTANKPTRHTPFLLFLLPATSSSSSTESKNEALAELVLSHMGDRWTLMVVVTVLRVYWLRAYGKASKAVIGNAEKIRGK</sequence>
<dbReference type="EMBL" id="MU866379">
    <property type="protein sequence ID" value="KAK4172968.1"/>
    <property type="molecule type" value="Genomic_DNA"/>
</dbReference>
<dbReference type="AlphaFoldDB" id="A0AAN6W055"/>
<proteinExistence type="predicted"/>
<evidence type="ECO:0000313" key="2">
    <source>
        <dbReference type="Proteomes" id="UP001302321"/>
    </source>
</evidence>